<dbReference type="PROSITE" id="PS00061">
    <property type="entry name" value="ADH_SHORT"/>
    <property type="match status" value="1"/>
</dbReference>
<dbReference type="SUPFAM" id="SSF51735">
    <property type="entry name" value="NAD(P)-binding Rossmann-fold domains"/>
    <property type="match status" value="1"/>
</dbReference>
<dbReference type="PANTHER" id="PTHR43976:SF16">
    <property type="entry name" value="SHORT-CHAIN DEHYDROGENASE_REDUCTASE FAMILY PROTEIN"/>
    <property type="match status" value="1"/>
</dbReference>
<reference evidence="4 5" key="1">
    <citation type="submission" date="2018-06" db="EMBL/GenBank/DDBJ databases">
        <authorList>
            <consortium name="Pathogen Informatics"/>
            <person name="Doyle S."/>
        </authorList>
    </citation>
    <scope>NUCLEOTIDE SEQUENCE [LARGE SCALE GENOMIC DNA]</scope>
    <source>
        <strain evidence="5">NCTC 10815</strain>
    </source>
</reference>
<dbReference type="InterPro" id="IPR036291">
    <property type="entry name" value="NAD(P)-bd_dom_sf"/>
</dbReference>
<dbReference type="PANTHER" id="PTHR43976">
    <property type="entry name" value="SHORT CHAIN DEHYDROGENASE"/>
    <property type="match status" value="1"/>
</dbReference>
<sequence>MKKVWFITGTSSGFGKELTKELLEQGYSVVATARKIEKAEEAIAGNENGLALPLDVNDEKQVDAAVQATLERFGRIDVLVNNAGYGYFGAVEESDVADVRQMFETNFWGVSNITRAFLPQFRKQREGHILNITSIGGLDGSPGFGYYNATKFAVEGFAAALAKELEPLGIKVTNVEPGPFRTEWAGGSSVETKVEIDDYKTTARANIERTHGFSGEQTGSPELAAKAMIKAVESENAPLHFLMGQNAFKRAHAKVEKVLSDLADWEEVSNHVDYGDEDFWK</sequence>
<dbReference type="PRINTS" id="PR00080">
    <property type="entry name" value="SDRFAMILY"/>
</dbReference>
<name>A0A378MF74_LISGR</name>
<dbReference type="EMBL" id="UGPG01000001">
    <property type="protein sequence ID" value="STY44931.1"/>
    <property type="molecule type" value="Genomic_DNA"/>
</dbReference>
<dbReference type="RefSeq" id="WP_003757221.1">
    <property type="nucleotide sequence ID" value="NZ_CABKNG010000002.1"/>
</dbReference>
<dbReference type="Gene3D" id="3.40.50.720">
    <property type="entry name" value="NAD(P)-binding Rossmann-like Domain"/>
    <property type="match status" value="1"/>
</dbReference>
<proteinExistence type="inferred from homology"/>
<evidence type="ECO:0000256" key="2">
    <source>
        <dbReference type="ARBA" id="ARBA00023002"/>
    </source>
</evidence>
<evidence type="ECO:0000256" key="1">
    <source>
        <dbReference type="ARBA" id="ARBA00006484"/>
    </source>
</evidence>
<evidence type="ECO:0000313" key="5">
    <source>
        <dbReference type="Proteomes" id="UP000254879"/>
    </source>
</evidence>
<dbReference type="PRINTS" id="PR00081">
    <property type="entry name" value="GDHRDH"/>
</dbReference>
<accession>A0A378MF74</accession>
<organism evidence="4 5">
    <name type="scientific">Listeria grayi</name>
    <name type="common">Listeria murrayi</name>
    <dbReference type="NCBI Taxonomy" id="1641"/>
    <lineage>
        <taxon>Bacteria</taxon>
        <taxon>Bacillati</taxon>
        <taxon>Bacillota</taxon>
        <taxon>Bacilli</taxon>
        <taxon>Bacillales</taxon>
        <taxon>Listeriaceae</taxon>
        <taxon>Listeria</taxon>
    </lineage>
</organism>
<dbReference type="Pfam" id="PF00106">
    <property type="entry name" value="adh_short"/>
    <property type="match status" value="1"/>
</dbReference>
<dbReference type="EC" id="1.1.1.100" evidence="4"/>
<dbReference type="AlphaFoldDB" id="A0A378MF74"/>
<evidence type="ECO:0000256" key="3">
    <source>
        <dbReference type="RuleBase" id="RU000363"/>
    </source>
</evidence>
<protein>
    <submittedName>
        <fullName evidence="4">3-oxoacyl-[acyl-carrier-protein] reductase FabG</fullName>
        <ecNumber evidence="4">1.1.1.100</ecNumber>
    </submittedName>
</protein>
<keyword evidence="2 4" id="KW-0560">Oxidoreductase</keyword>
<evidence type="ECO:0000313" key="4">
    <source>
        <dbReference type="EMBL" id="STY44931.1"/>
    </source>
</evidence>
<dbReference type="Proteomes" id="UP000254879">
    <property type="component" value="Unassembled WGS sequence"/>
</dbReference>
<dbReference type="GO" id="GO:0004316">
    <property type="term" value="F:3-oxoacyl-[acyl-carrier-protein] reductase (NADPH) activity"/>
    <property type="evidence" value="ECO:0007669"/>
    <property type="project" value="UniProtKB-EC"/>
</dbReference>
<dbReference type="NCBIfam" id="NF004824">
    <property type="entry name" value="PRK06180.1"/>
    <property type="match status" value="1"/>
</dbReference>
<gene>
    <name evidence="4" type="primary">fabG_10</name>
    <name evidence="4" type="ORF">NCTC10815_02302</name>
</gene>
<dbReference type="InterPro" id="IPR002347">
    <property type="entry name" value="SDR_fam"/>
</dbReference>
<dbReference type="InterPro" id="IPR051911">
    <property type="entry name" value="SDR_oxidoreductase"/>
</dbReference>
<comment type="similarity">
    <text evidence="1 3">Belongs to the short-chain dehydrogenases/reductases (SDR) family.</text>
</comment>
<dbReference type="InterPro" id="IPR020904">
    <property type="entry name" value="Sc_DH/Rdtase_CS"/>
</dbReference>
<dbReference type="CDD" id="cd05374">
    <property type="entry name" value="17beta-HSD-like_SDR_c"/>
    <property type="match status" value="1"/>
</dbReference>